<evidence type="ECO:0000256" key="1">
    <source>
        <dbReference type="ARBA" id="ARBA00022676"/>
    </source>
</evidence>
<dbReference type="SUPFAM" id="SSF53448">
    <property type="entry name" value="Nucleotide-diphospho-sugar transferases"/>
    <property type="match status" value="1"/>
</dbReference>
<dbReference type="InterPro" id="IPR001173">
    <property type="entry name" value="Glyco_trans_2-like"/>
</dbReference>
<comment type="caution">
    <text evidence="4">The sequence shown here is derived from an EMBL/GenBank/DDBJ whole genome shotgun (WGS) entry which is preliminary data.</text>
</comment>
<dbReference type="EMBL" id="JABJNZ010000046">
    <property type="protein sequence ID" value="MBT4870564.1"/>
    <property type="molecule type" value="Genomic_DNA"/>
</dbReference>
<dbReference type="Gene3D" id="3.90.550.10">
    <property type="entry name" value="Spore Coat Polysaccharide Biosynthesis Protein SpsA, Chain A"/>
    <property type="match status" value="1"/>
</dbReference>
<name>A0A8T5GEL1_9ARCH</name>
<evidence type="ECO:0000256" key="2">
    <source>
        <dbReference type="ARBA" id="ARBA00022679"/>
    </source>
</evidence>
<dbReference type="Proteomes" id="UP000722459">
    <property type="component" value="Unassembled WGS sequence"/>
</dbReference>
<dbReference type="PANTHER" id="PTHR43630:SF1">
    <property type="entry name" value="POLY-BETA-1,6-N-ACETYL-D-GLUCOSAMINE SYNTHASE"/>
    <property type="match status" value="1"/>
</dbReference>
<dbReference type="AlphaFoldDB" id="A0A8T5GEL1"/>
<dbReference type="InterPro" id="IPR029044">
    <property type="entry name" value="Nucleotide-diphossugar_trans"/>
</dbReference>
<evidence type="ECO:0000313" key="4">
    <source>
        <dbReference type="EMBL" id="MBT4870564.1"/>
    </source>
</evidence>
<keyword evidence="2" id="KW-0808">Transferase</keyword>
<dbReference type="PANTHER" id="PTHR43630">
    <property type="entry name" value="POLY-BETA-1,6-N-ACETYL-D-GLUCOSAMINE SYNTHASE"/>
    <property type="match status" value="1"/>
</dbReference>
<protein>
    <submittedName>
        <fullName evidence="4">Glycosyltransferase</fullName>
    </submittedName>
</protein>
<reference evidence="4" key="1">
    <citation type="journal article" date="2021" name="ISME J.">
        <title>Mercury methylation by metabolically versatile and cosmopolitan marine bacteria.</title>
        <authorList>
            <person name="Lin H."/>
            <person name="Ascher D.B."/>
            <person name="Myung Y."/>
            <person name="Lamborg C.H."/>
            <person name="Hallam S.J."/>
            <person name="Gionfriddo C.M."/>
            <person name="Holt K.E."/>
            <person name="Moreau J.W."/>
        </authorList>
    </citation>
    <scope>NUCLEOTIDE SEQUENCE</scope>
    <source>
        <strain evidence="4">SI075_bin30</strain>
    </source>
</reference>
<accession>A0A8T5GEL1</accession>
<keyword evidence="1" id="KW-0328">Glycosyltransferase</keyword>
<sequence length="261" mass="30025">MDNIVAIVAAHNEEGTIRNTLHILKGFKKRGIIHNILVVNDGSTDGTLEDAHLADVKIISHQKQSGKRKVFSTGVRRAHEMGATTILMLDADIVEFSEKSAKEMIAAVRNPKKCLMATAQQYEPSVYNDFGAVDGRVTDPHSNAQRAINMQAMEPLLRGNKKWIDIIEKNTKKKWGLEYALDRLIPKNKKVFLRSASVTTRPAFRDQHKYEIERGGLRDLFFQQRKDRLYVDKVLDARQKLAWKKKKHRNSRIRNFLRLRK</sequence>
<evidence type="ECO:0000259" key="3">
    <source>
        <dbReference type="Pfam" id="PF00535"/>
    </source>
</evidence>
<gene>
    <name evidence="4" type="ORF">HON47_03255</name>
</gene>
<dbReference type="GO" id="GO:0016757">
    <property type="term" value="F:glycosyltransferase activity"/>
    <property type="evidence" value="ECO:0007669"/>
    <property type="project" value="UniProtKB-KW"/>
</dbReference>
<organism evidence="4 5">
    <name type="scientific">Candidatus Iainarchaeum sp</name>
    <dbReference type="NCBI Taxonomy" id="3101447"/>
    <lineage>
        <taxon>Archaea</taxon>
        <taxon>Candidatus Iainarchaeota</taxon>
        <taxon>Candidatus Iainarchaeia</taxon>
        <taxon>Candidatus Iainarchaeales</taxon>
        <taxon>Candidatus Iainarchaeaceae</taxon>
        <taxon>Candidatus Iainarchaeum</taxon>
    </lineage>
</organism>
<dbReference type="Pfam" id="PF00535">
    <property type="entry name" value="Glycos_transf_2"/>
    <property type="match status" value="1"/>
</dbReference>
<evidence type="ECO:0000313" key="5">
    <source>
        <dbReference type="Proteomes" id="UP000722459"/>
    </source>
</evidence>
<proteinExistence type="predicted"/>
<feature type="domain" description="Glycosyltransferase 2-like" evidence="3">
    <location>
        <begin position="7"/>
        <end position="127"/>
    </location>
</feature>